<organism evidence="2 3">
    <name type="scientific">Teratosphaeria destructans</name>
    <dbReference type="NCBI Taxonomy" id="418781"/>
    <lineage>
        <taxon>Eukaryota</taxon>
        <taxon>Fungi</taxon>
        <taxon>Dikarya</taxon>
        <taxon>Ascomycota</taxon>
        <taxon>Pezizomycotina</taxon>
        <taxon>Dothideomycetes</taxon>
        <taxon>Dothideomycetidae</taxon>
        <taxon>Mycosphaerellales</taxon>
        <taxon>Teratosphaeriaceae</taxon>
        <taxon>Teratosphaeria</taxon>
    </lineage>
</organism>
<dbReference type="AlphaFoldDB" id="A0A9W7SSL6"/>
<evidence type="ECO:0000256" key="1">
    <source>
        <dbReference type="SAM" id="MobiDB-lite"/>
    </source>
</evidence>
<evidence type="ECO:0000313" key="2">
    <source>
        <dbReference type="EMBL" id="KAH9827772.1"/>
    </source>
</evidence>
<accession>A0A9W7SSL6</accession>
<feature type="region of interest" description="Disordered" evidence="1">
    <location>
        <begin position="124"/>
        <end position="154"/>
    </location>
</feature>
<proteinExistence type="predicted"/>
<reference evidence="2 3" key="2">
    <citation type="journal article" date="2021" name="Curr. Genet.">
        <title>Genetic response to nitrogen starvation in the aggressive Eucalyptus foliar pathogen Teratosphaeria destructans.</title>
        <authorList>
            <person name="Havenga M."/>
            <person name="Wingfield B.D."/>
            <person name="Wingfield M.J."/>
            <person name="Dreyer L.L."/>
            <person name="Roets F."/>
            <person name="Aylward J."/>
        </authorList>
    </citation>
    <scope>NUCLEOTIDE SEQUENCE [LARGE SCALE GENOMIC DNA]</scope>
    <source>
        <strain evidence="2">CMW44962</strain>
    </source>
</reference>
<sequence>MTLLATLSNDQSQPFVLGLGCEVEQDKPHRTSRSSSRVYTAEPHLLPGPDHRHGRDHQTSEHTAERSHGIEIPSADRPGTRPQRAFQWPDVGAAEEDGTGQDEMFAFDDDRHAGQDSLLRGVGAQFGRETGPSPRLPGHASVAPRKDSGVLSARRSHARRVQGFEELSVDALLARSAEDRISSRTSDGSRVRSTKE</sequence>
<feature type="region of interest" description="Disordered" evidence="1">
    <location>
        <begin position="23"/>
        <end position="86"/>
    </location>
</feature>
<comment type="caution">
    <text evidence="2">The sequence shown here is derived from an EMBL/GenBank/DDBJ whole genome shotgun (WGS) entry which is preliminary data.</text>
</comment>
<feature type="compositionally biased region" description="Basic and acidic residues" evidence="1">
    <location>
        <begin position="49"/>
        <end position="69"/>
    </location>
</feature>
<dbReference type="Proteomes" id="UP001138500">
    <property type="component" value="Unassembled WGS sequence"/>
</dbReference>
<name>A0A9W7SSL6_9PEZI</name>
<reference evidence="2 3" key="1">
    <citation type="journal article" date="2018" name="IMA Fungus">
        <title>IMA Genome-F 10: Nine draft genome sequences of Claviceps purpurea s.lat., including C. arundinis, C. humidiphila, and C. cf. spartinae, pseudomolecules for the pitch canker pathogen Fusarium circinatum, draft genome of Davidsoniella eucalypti, Grosmannia galeiformis, Quambalaria eucalypti, and Teratosphaeria destructans.</title>
        <authorList>
            <person name="Wingfield B.D."/>
            <person name="Liu M."/>
            <person name="Nguyen H.D."/>
            <person name="Lane F.A."/>
            <person name="Morgan S.W."/>
            <person name="De Vos L."/>
            <person name="Wilken P.M."/>
            <person name="Duong T.A."/>
            <person name="Aylward J."/>
            <person name="Coetzee M.P."/>
            <person name="Dadej K."/>
            <person name="De Beer Z.W."/>
            <person name="Findlay W."/>
            <person name="Havenga M."/>
            <person name="Kolarik M."/>
            <person name="Menzies J.G."/>
            <person name="Naidoo K."/>
            <person name="Pochopski O."/>
            <person name="Shoukouhi P."/>
            <person name="Santana Q.C."/>
            <person name="Seifert K.A."/>
            <person name="Soal N."/>
            <person name="Steenkamp E.T."/>
            <person name="Tatham C.T."/>
            <person name="van der Nest M.A."/>
            <person name="Wingfield M.J."/>
        </authorList>
    </citation>
    <scope>NUCLEOTIDE SEQUENCE [LARGE SCALE GENOMIC DNA]</scope>
    <source>
        <strain evidence="2">CMW44962</strain>
    </source>
</reference>
<dbReference type="EMBL" id="RIBY02001859">
    <property type="protein sequence ID" value="KAH9827772.1"/>
    <property type="molecule type" value="Genomic_DNA"/>
</dbReference>
<evidence type="ECO:0000313" key="3">
    <source>
        <dbReference type="Proteomes" id="UP001138500"/>
    </source>
</evidence>
<protein>
    <submittedName>
        <fullName evidence="2">Uncharacterized protein</fullName>
    </submittedName>
</protein>
<keyword evidence="3" id="KW-1185">Reference proteome</keyword>
<gene>
    <name evidence="2" type="ORF">Tdes44962_MAKER09619</name>
</gene>
<feature type="region of interest" description="Disordered" evidence="1">
    <location>
        <begin position="176"/>
        <end position="196"/>
    </location>
</feature>